<dbReference type="PROSITE" id="PS51257">
    <property type="entry name" value="PROKAR_LIPOPROTEIN"/>
    <property type="match status" value="1"/>
</dbReference>
<gene>
    <name evidence="2" type="ORF">GCM10007043_13510</name>
</gene>
<dbReference type="Proteomes" id="UP000637720">
    <property type="component" value="Unassembled WGS sequence"/>
</dbReference>
<evidence type="ECO:0000313" key="3">
    <source>
        <dbReference type="Proteomes" id="UP000637720"/>
    </source>
</evidence>
<sequence>MRRMRRSSALASALLLVLLAAACAPGTDRERAQAEAEALYRETVAQFLRQTRYTFTGTTTLQRNQTLHDLARVRFNGYVEGGDEILVRLSLTGDGGTVRHEEVLSLYQQGNRFYSRLADSRLWKAAPEKDRLIRNELAYWNPAELVRAIDAMKLRVDVDPRRSTPDVRALAVAVNQDELKSWLAERMRDLAAEGRRADALVFSGAELLMREEAVSRKEKERNRQAMADRLATLEASGAFTLFVDVHRRLPTKIEGRIQAHYREEGQTVRESTTLNVFVKDFGEAIDRPRDLPVKPLSR</sequence>
<dbReference type="AlphaFoldDB" id="A0A8J3BFU2"/>
<evidence type="ECO:0008006" key="4">
    <source>
        <dbReference type="Google" id="ProtNLM"/>
    </source>
</evidence>
<feature type="signal peptide" evidence="1">
    <location>
        <begin position="1"/>
        <end position="22"/>
    </location>
</feature>
<reference evidence="2" key="1">
    <citation type="journal article" date="2014" name="Int. J. Syst. Evol. Microbiol.">
        <title>Complete genome sequence of Corynebacterium casei LMG S-19264T (=DSM 44701T), isolated from a smear-ripened cheese.</title>
        <authorList>
            <consortium name="US DOE Joint Genome Institute (JGI-PGF)"/>
            <person name="Walter F."/>
            <person name="Albersmeier A."/>
            <person name="Kalinowski J."/>
            <person name="Ruckert C."/>
        </authorList>
    </citation>
    <scope>NUCLEOTIDE SEQUENCE</scope>
    <source>
        <strain evidence="2">JCM 14719</strain>
    </source>
</reference>
<evidence type="ECO:0000256" key="1">
    <source>
        <dbReference type="SAM" id="SignalP"/>
    </source>
</evidence>
<comment type="caution">
    <text evidence="2">The sequence shown here is derived from an EMBL/GenBank/DDBJ whole genome shotgun (WGS) entry which is preliminary data.</text>
</comment>
<dbReference type="EMBL" id="BMOF01000023">
    <property type="protein sequence ID" value="GGK00759.1"/>
    <property type="molecule type" value="Genomic_DNA"/>
</dbReference>
<organism evidence="2 3">
    <name type="scientific">Calditerricola satsumensis</name>
    <dbReference type="NCBI Taxonomy" id="373054"/>
    <lineage>
        <taxon>Bacteria</taxon>
        <taxon>Bacillati</taxon>
        <taxon>Bacillota</taxon>
        <taxon>Bacilli</taxon>
        <taxon>Bacillales</taxon>
        <taxon>Bacillaceae</taxon>
        <taxon>Calditerricola</taxon>
    </lineage>
</organism>
<dbReference type="RefSeq" id="WP_157057842.1">
    <property type="nucleotide sequence ID" value="NZ_BMOF01000023.1"/>
</dbReference>
<keyword evidence="3" id="KW-1185">Reference proteome</keyword>
<name>A0A8J3BFU2_9BACI</name>
<protein>
    <recommendedName>
        <fullName evidence="4">Lipoprotein</fullName>
    </recommendedName>
</protein>
<reference evidence="2" key="2">
    <citation type="submission" date="2020-09" db="EMBL/GenBank/DDBJ databases">
        <authorList>
            <person name="Sun Q."/>
            <person name="Ohkuma M."/>
        </authorList>
    </citation>
    <scope>NUCLEOTIDE SEQUENCE</scope>
    <source>
        <strain evidence="2">JCM 14719</strain>
    </source>
</reference>
<keyword evidence="1" id="KW-0732">Signal</keyword>
<feature type="chain" id="PRO_5039019645" description="Lipoprotein" evidence="1">
    <location>
        <begin position="23"/>
        <end position="298"/>
    </location>
</feature>
<accession>A0A8J3BFU2</accession>
<evidence type="ECO:0000313" key="2">
    <source>
        <dbReference type="EMBL" id="GGK00759.1"/>
    </source>
</evidence>
<proteinExistence type="predicted"/>